<dbReference type="Proteomes" id="UP000198992">
    <property type="component" value="Unassembled WGS sequence"/>
</dbReference>
<accession>A0A1H5JEL0</accession>
<feature type="coiled-coil region" evidence="10">
    <location>
        <begin position="271"/>
        <end position="314"/>
    </location>
</feature>
<gene>
    <name evidence="12" type="ORF">SAMN05444164_8386</name>
</gene>
<feature type="transmembrane region" description="Helical" evidence="9">
    <location>
        <begin position="46"/>
        <end position="65"/>
    </location>
</feature>
<evidence type="ECO:0000256" key="10">
    <source>
        <dbReference type="SAM" id="Coils"/>
    </source>
</evidence>
<feature type="domain" description="AprE-like beta-barrel" evidence="11">
    <location>
        <begin position="340"/>
        <end position="443"/>
    </location>
</feature>
<sequence>MSEVQTPSLPTLFGSRKNDPTLPIILEFQQPSTAIINTPIPRSAQYVVWVVASMVVALIGIAGVLPVDQVVSARGIVVSHAPTILVQPLETAIVRSIDVQEGQRVRAGDVLARLDPTFAEADLVALEDQASSLDAEVARLRAEAGGRPFKFEGDDPHWMLQASIFEHRHAQFDLKLQNYDQKLKELDSVIDRSNSDAVGYRERLDVAQSIEDMRKKLEATQTGSRLNSLIAKDTRVEMERALANAVATGEGAKRDQSALASERDGFIRGWKAEASQKLQESSAKAANTRELVAKAKLRRRLVELRSNVDAIVQAVSKVSVGSVMQSGQQFITLVSTDAPLEVEANIPGRDNGFVHVSDPVAVKFDTFPYSQYGMAEGTVRVVSPDAFNAQAEARNPTSAVPASTTTEPFYRSRISLDRMALHDVPAGFKLVPGMPVTADIKVGQRTVLKYLLGLMLPVTQEAMREP</sequence>
<proteinExistence type="inferred from homology"/>
<dbReference type="NCBIfam" id="TIGR01843">
    <property type="entry name" value="type_I_hlyD"/>
    <property type="match status" value="1"/>
</dbReference>
<dbReference type="Gene3D" id="2.40.30.170">
    <property type="match status" value="1"/>
</dbReference>
<evidence type="ECO:0000256" key="9">
    <source>
        <dbReference type="RuleBase" id="RU365093"/>
    </source>
</evidence>
<keyword evidence="10" id="KW-0175">Coiled coil</keyword>
<keyword evidence="6 9" id="KW-0812">Transmembrane</keyword>
<dbReference type="PANTHER" id="PTHR30386">
    <property type="entry name" value="MEMBRANE FUSION SUBUNIT OF EMRAB-TOLC MULTIDRUG EFFLUX PUMP"/>
    <property type="match status" value="1"/>
</dbReference>
<dbReference type="InterPro" id="IPR050739">
    <property type="entry name" value="MFP"/>
</dbReference>
<dbReference type="OrthoDB" id="9810980at2"/>
<comment type="similarity">
    <text evidence="2 9">Belongs to the membrane fusion protein (MFP) (TC 8.A.1) family.</text>
</comment>
<evidence type="ECO:0000256" key="4">
    <source>
        <dbReference type="ARBA" id="ARBA00022475"/>
    </source>
</evidence>
<keyword evidence="3 9" id="KW-0813">Transport</keyword>
<keyword evidence="5 9" id="KW-0997">Cell inner membrane</keyword>
<evidence type="ECO:0000256" key="1">
    <source>
        <dbReference type="ARBA" id="ARBA00004377"/>
    </source>
</evidence>
<dbReference type="InterPro" id="IPR058982">
    <property type="entry name" value="Beta-barrel_AprE"/>
</dbReference>
<dbReference type="AlphaFoldDB" id="A0A1H5JEL0"/>
<keyword evidence="7 9" id="KW-1133">Transmembrane helix</keyword>
<comment type="subcellular location">
    <subcellularLocation>
        <location evidence="1 9">Cell inner membrane</location>
        <topology evidence="1 9">Single-pass membrane protein</topology>
    </subcellularLocation>
</comment>
<dbReference type="RefSeq" id="WP_092125443.1">
    <property type="nucleotide sequence ID" value="NZ_FNTH01000001.1"/>
</dbReference>
<dbReference type="Gene3D" id="2.40.50.100">
    <property type="match status" value="1"/>
</dbReference>
<dbReference type="InterPro" id="IPR010129">
    <property type="entry name" value="T1SS_HlyD"/>
</dbReference>
<evidence type="ECO:0000256" key="2">
    <source>
        <dbReference type="ARBA" id="ARBA00009477"/>
    </source>
</evidence>
<reference evidence="12 13" key="1">
    <citation type="submission" date="2016-10" db="EMBL/GenBank/DDBJ databases">
        <authorList>
            <person name="de Groot N.N."/>
        </authorList>
    </citation>
    <scope>NUCLEOTIDE SEQUENCE [LARGE SCALE GENOMIC DNA]</scope>
    <source>
        <strain evidence="12 13">MT12</strain>
    </source>
</reference>
<keyword evidence="8 9" id="KW-0472">Membrane</keyword>
<evidence type="ECO:0000256" key="5">
    <source>
        <dbReference type="ARBA" id="ARBA00022519"/>
    </source>
</evidence>
<evidence type="ECO:0000259" key="11">
    <source>
        <dbReference type="Pfam" id="PF26002"/>
    </source>
</evidence>
<evidence type="ECO:0000313" key="12">
    <source>
        <dbReference type="EMBL" id="SEE50667.1"/>
    </source>
</evidence>
<protein>
    <recommendedName>
        <fullName evidence="9">Membrane fusion protein (MFP) family protein</fullName>
    </recommendedName>
</protein>
<organism evidence="12 13">
    <name type="scientific">Bradyrhizobium erythrophlei</name>
    <dbReference type="NCBI Taxonomy" id="1437360"/>
    <lineage>
        <taxon>Bacteria</taxon>
        <taxon>Pseudomonadati</taxon>
        <taxon>Pseudomonadota</taxon>
        <taxon>Alphaproteobacteria</taxon>
        <taxon>Hyphomicrobiales</taxon>
        <taxon>Nitrobacteraceae</taxon>
        <taxon>Bradyrhizobium</taxon>
    </lineage>
</organism>
<evidence type="ECO:0000313" key="13">
    <source>
        <dbReference type="Proteomes" id="UP000198992"/>
    </source>
</evidence>
<name>A0A1H5JEL0_9BRAD</name>
<dbReference type="PRINTS" id="PR01490">
    <property type="entry name" value="RTXTOXIND"/>
</dbReference>
<keyword evidence="4 9" id="KW-1003">Cell membrane</keyword>
<evidence type="ECO:0000256" key="3">
    <source>
        <dbReference type="ARBA" id="ARBA00022448"/>
    </source>
</evidence>
<dbReference type="GO" id="GO:0015031">
    <property type="term" value="P:protein transport"/>
    <property type="evidence" value="ECO:0007669"/>
    <property type="project" value="InterPro"/>
</dbReference>
<dbReference type="GO" id="GO:0005886">
    <property type="term" value="C:plasma membrane"/>
    <property type="evidence" value="ECO:0007669"/>
    <property type="project" value="UniProtKB-SubCell"/>
</dbReference>
<dbReference type="Pfam" id="PF26002">
    <property type="entry name" value="Beta-barrel_AprE"/>
    <property type="match status" value="1"/>
</dbReference>
<dbReference type="PANTHER" id="PTHR30386:SF26">
    <property type="entry name" value="TRANSPORT PROTEIN COMB"/>
    <property type="match status" value="1"/>
</dbReference>
<evidence type="ECO:0000256" key="8">
    <source>
        <dbReference type="ARBA" id="ARBA00023136"/>
    </source>
</evidence>
<dbReference type="EMBL" id="FNTH01000001">
    <property type="protein sequence ID" value="SEE50667.1"/>
    <property type="molecule type" value="Genomic_DNA"/>
</dbReference>
<evidence type="ECO:0000256" key="7">
    <source>
        <dbReference type="ARBA" id="ARBA00022989"/>
    </source>
</evidence>
<evidence type="ECO:0000256" key="6">
    <source>
        <dbReference type="ARBA" id="ARBA00022692"/>
    </source>
</evidence>